<feature type="compositionally biased region" description="Low complexity" evidence="1">
    <location>
        <begin position="117"/>
        <end position="136"/>
    </location>
</feature>
<feature type="compositionally biased region" description="Polar residues" evidence="1">
    <location>
        <begin position="175"/>
        <end position="194"/>
    </location>
</feature>
<evidence type="ECO:0000313" key="2">
    <source>
        <dbReference type="EMBL" id="KAF2171242.1"/>
    </source>
</evidence>
<feature type="region of interest" description="Disordered" evidence="1">
    <location>
        <begin position="175"/>
        <end position="202"/>
    </location>
</feature>
<dbReference type="EMBL" id="ML993583">
    <property type="protein sequence ID" value="KAF2171242.1"/>
    <property type="molecule type" value="Genomic_DNA"/>
</dbReference>
<reference evidence="2" key="1">
    <citation type="journal article" date="2020" name="Stud. Mycol.">
        <title>101 Dothideomycetes genomes: a test case for predicting lifestyles and emergence of pathogens.</title>
        <authorList>
            <person name="Haridas S."/>
            <person name="Albert R."/>
            <person name="Binder M."/>
            <person name="Bloem J."/>
            <person name="Labutti K."/>
            <person name="Salamov A."/>
            <person name="Andreopoulos B."/>
            <person name="Baker S."/>
            <person name="Barry K."/>
            <person name="Bills G."/>
            <person name="Bluhm B."/>
            <person name="Cannon C."/>
            <person name="Castanera R."/>
            <person name="Culley D."/>
            <person name="Daum C."/>
            <person name="Ezra D."/>
            <person name="Gonzalez J."/>
            <person name="Henrissat B."/>
            <person name="Kuo A."/>
            <person name="Liang C."/>
            <person name="Lipzen A."/>
            <person name="Lutzoni F."/>
            <person name="Magnuson J."/>
            <person name="Mondo S."/>
            <person name="Nolan M."/>
            <person name="Ohm R."/>
            <person name="Pangilinan J."/>
            <person name="Park H.-J."/>
            <person name="Ramirez L."/>
            <person name="Alfaro M."/>
            <person name="Sun H."/>
            <person name="Tritt A."/>
            <person name="Yoshinaga Y."/>
            <person name="Zwiers L.-H."/>
            <person name="Turgeon B."/>
            <person name="Goodwin S."/>
            <person name="Spatafora J."/>
            <person name="Crous P."/>
            <person name="Grigoriev I."/>
        </authorList>
    </citation>
    <scope>NUCLEOTIDE SEQUENCE</scope>
    <source>
        <strain evidence="2">ATCC 36951</strain>
    </source>
</reference>
<evidence type="ECO:0000313" key="3">
    <source>
        <dbReference type="Proteomes" id="UP000799537"/>
    </source>
</evidence>
<feature type="region of interest" description="Disordered" evidence="1">
    <location>
        <begin position="115"/>
        <end position="156"/>
    </location>
</feature>
<name>A0A6A6CZC8_ZASCE</name>
<sequence length="202" mass="22238">MSATPNQDAFYAAQHEEINNTFIDENADEDELCSLLDQALSDPFLPRWYRTKYHIIRAWYGNSEENIQDAKEGMEDMRQVYRVEEKTEEWIAARLSSLQEMLDLVESCLVDADEPAEPAASPNHATSSGEAAGSASNTQDQSSLGPSKVSSASARQKSTRCLPIQLLPIPVIVSASSQAAESRSTSPPNPTSWDIGTDGKEW</sequence>
<organism evidence="2 3">
    <name type="scientific">Zasmidium cellare ATCC 36951</name>
    <dbReference type="NCBI Taxonomy" id="1080233"/>
    <lineage>
        <taxon>Eukaryota</taxon>
        <taxon>Fungi</taxon>
        <taxon>Dikarya</taxon>
        <taxon>Ascomycota</taxon>
        <taxon>Pezizomycotina</taxon>
        <taxon>Dothideomycetes</taxon>
        <taxon>Dothideomycetidae</taxon>
        <taxon>Mycosphaerellales</taxon>
        <taxon>Mycosphaerellaceae</taxon>
        <taxon>Zasmidium</taxon>
    </lineage>
</organism>
<dbReference type="AlphaFoldDB" id="A0A6A6CZC8"/>
<keyword evidence="3" id="KW-1185">Reference proteome</keyword>
<dbReference type="OrthoDB" id="3942005at2759"/>
<proteinExistence type="predicted"/>
<evidence type="ECO:0000256" key="1">
    <source>
        <dbReference type="SAM" id="MobiDB-lite"/>
    </source>
</evidence>
<dbReference type="GeneID" id="54557736"/>
<dbReference type="Proteomes" id="UP000799537">
    <property type="component" value="Unassembled WGS sequence"/>
</dbReference>
<accession>A0A6A6CZC8</accession>
<protein>
    <submittedName>
        <fullName evidence="2">Uncharacterized protein</fullName>
    </submittedName>
</protein>
<feature type="compositionally biased region" description="Polar residues" evidence="1">
    <location>
        <begin position="137"/>
        <end position="156"/>
    </location>
</feature>
<gene>
    <name evidence="2" type="ORF">M409DRAFT_18357</name>
</gene>
<dbReference type="RefSeq" id="XP_033672131.1">
    <property type="nucleotide sequence ID" value="XM_033804464.1"/>
</dbReference>